<name>A0ABU5CBT8_9BACI</name>
<gene>
    <name evidence="2" type="ORF">RWE15_23980</name>
</gene>
<accession>A0ABU5CBT8</accession>
<dbReference type="RefSeq" id="WP_390356866.1">
    <property type="nucleotide sequence ID" value="NZ_JBHUIZ010000014.1"/>
</dbReference>
<keyword evidence="1" id="KW-1133">Transmembrane helix</keyword>
<sequence length="161" mass="18404">MNKNYNEQDNMINGLALGITFVIVSGFLYYYPSFLYFEVASYITGASLGIIGLVGMLSEIGKMIDKQYKDALRDVSSAVALGIIVFVLYYYFSNRIVNIIILILSIALMFGFLRGVLRIFYIIINQQNLRNSFIRLSIFILNLMIFTLTILQILQIIKIIK</sequence>
<organism evidence="2 3">
    <name type="scientific">Tigheibacillus halophilus</name>
    <dbReference type="NCBI Taxonomy" id="361280"/>
    <lineage>
        <taxon>Bacteria</taxon>
        <taxon>Bacillati</taxon>
        <taxon>Bacillota</taxon>
        <taxon>Bacilli</taxon>
        <taxon>Bacillales</taxon>
        <taxon>Bacillaceae</taxon>
        <taxon>Tigheibacillus</taxon>
    </lineage>
</organism>
<proteinExistence type="predicted"/>
<evidence type="ECO:0000256" key="1">
    <source>
        <dbReference type="SAM" id="Phobius"/>
    </source>
</evidence>
<dbReference type="EMBL" id="JAWDIP010000004">
    <property type="protein sequence ID" value="MDY0396796.1"/>
    <property type="molecule type" value="Genomic_DNA"/>
</dbReference>
<dbReference type="Proteomes" id="UP001281447">
    <property type="component" value="Unassembled WGS sequence"/>
</dbReference>
<feature type="transmembrane region" description="Helical" evidence="1">
    <location>
        <begin position="98"/>
        <end position="124"/>
    </location>
</feature>
<keyword evidence="3" id="KW-1185">Reference proteome</keyword>
<feature type="transmembrane region" description="Helical" evidence="1">
    <location>
        <begin position="12"/>
        <end position="33"/>
    </location>
</feature>
<evidence type="ECO:0000313" key="2">
    <source>
        <dbReference type="EMBL" id="MDY0396796.1"/>
    </source>
</evidence>
<keyword evidence="1" id="KW-0812">Transmembrane</keyword>
<protein>
    <submittedName>
        <fullName evidence="2">Uncharacterized protein</fullName>
    </submittedName>
</protein>
<keyword evidence="1" id="KW-0472">Membrane</keyword>
<feature type="transmembrane region" description="Helical" evidence="1">
    <location>
        <begin position="39"/>
        <end position="60"/>
    </location>
</feature>
<evidence type="ECO:0000313" key="3">
    <source>
        <dbReference type="Proteomes" id="UP001281447"/>
    </source>
</evidence>
<reference evidence="2 3" key="1">
    <citation type="submission" date="2023-10" db="EMBL/GenBank/DDBJ databases">
        <title>Virgibacillus halophilus 5B73C genome.</title>
        <authorList>
            <person name="Miliotis G."/>
            <person name="Sengupta P."/>
            <person name="Hameed A."/>
            <person name="Chuvochina M."/>
            <person name="Mcdonagh F."/>
            <person name="Simpson A.C."/>
            <person name="Singh N.K."/>
            <person name="Rekha P.D."/>
            <person name="Raman K."/>
            <person name="Hugenholtz P."/>
            <person name="Venkateswaran K."/>
        </authorList>
    </citation>
    <scope>NUCLEOTIDE SEQUENCE [LARGE SCALE GENOMIC DNA]</scope>
    <source>
        <strain evidence="2 3">5B73C</strain>
    </source>
</reference>
<comment type="caution">
    <text evidence="2">The sequence shown here is derived from an EMBL/GenBank/DDBJ whole genome shotgun (WGS) entry which is preliminary data.</text>
</comment>
<feature type="transmembrane region" description="Helical" evidence="1">
    <location>
        <begin position="136"/>
        <end position="157"/>
    </location>
</feature>
<feature type="transmembrane region" description="Helical" evidence="1">
    <location>
        <begin position="72"/>
        <end position="92"/>
    </location>
</feature>